<organism evidence="2 3">
    <name type="scientific">Crocosphaera watsonii WH 0005</name>
    <dbReference type="NCBI Taxonomy" id="423472"/>
    <lineage>
        <taxon>Bacteria</taxon>
        <taxon>Bacillati</taxon>
        <taxon>Cyanobacteriota</taxon>
        <taxon>Cyanophyceae</taxon>
        <taxon>Oscillatoriophycideae</taxon>
        <taxon>Chroococcales</taxon>
        <taxon>Aphanothecaceae</taxon>
        <taxon>Crocosphaera</taxon>
    </lineage>
</organism>
<evidence type="ECO:0000313" key="3">
    <source>
        <dbReference type="Proteomes" id="UP000017981"/>
    </source>
</evidence>
<dbReference type="InterPro" id="IPR001387">
    <property type="entry name" value="Cro/C1-type_HTH"/>
</dbReference>
<name>T2IQG5_CROWT</name>
<gene>
    <name evidence="2" type="ORF">CWATWH0005_2113</name>
</gene>
<accession>T2IQG5</accession>
<dbReference type="GO" id="GO:0003677">
    <property type="term" value="F:DNA binding"/>
    <property type="evidence" value="ECO:0007669"/>
    <property type="project" value="InterPro"/>
</dbReference>
<evidence type="ECO:0000313" key="2">
    <source>
        <dbReference type="EMBL" id="CCQ55017.1"/>
    </source>
</evidence>
<proteinExistence type="predicted"/>
<dbReference type="InterPro" id="IPR010982">
    <property type="entry name" value="Lambda_DNA-bd_dom_sf"/>
</dbReference>
<dbReference type="AlphaFoldDB" id="T2IQG5"/>
<reference evidence="2 3" key="1">
    <citation type="submission" date="2013-01" db="EMBL/GenBank/DDBJ databases">
        <authorList>
            <person name="Bench S."/>
        </authorList>
    </citation>
    <scope>NUCLEOTIDE SEQUENCE [LARGE SCALE GENOMIC DNA]</scope>
    <source>
        <strain evidence="2 3">WH 0005</strain>
    </source>
</reference>
<dbReference type="Proteomes" id="UP000017981">
    <property type="component" value="Unassembled WGS sequence"/>
</dbReference>
<reference evidence="2 3" key="2">
    <citation type="submission" date="2013-09" db="EMBL/GenBank/DDBJ databases">
        <title>Whole genome comparison of six Crocosphaera watsonii strains with differing phenotypes.</title>
        <authorList>
            <person name="Bench S.R."/>
            <person name="Heller P."/>
            <person name="Frank I."/>
            <person name="Arciniega M."/>
            <person name="Shilova I.N."/>
            <person name="Zehr J.P."/>
        </authorList>
    </citation>
    <scope>NUCLEOTIDE SEQUENCE [LARGE SCALE GENOMIC DNA]</scope>
    <source>
        <strain evidence="2 3">WH 0005</strain>
    </source>
</reference>
<protein>
    <recommendedName>
        <fullName evidence="1">HTH cro/C1-type domain-containing protein</fullName>
    </recommendedName>
</protein>
<sequence>MGCSVKSVQGWDNARQMPKIDNAAKLARIYKVSLPKLFESFDIDLTDIPHDEPTE</sequence>
<evidence type="ECO:0000259" key="1">
    <source>
        <dbReference type="PROSITE" id="PS50943"/>
    </source>
</evidence>
<feature type="domain" description="HTH cro/C1-type" evidence="1">
    <location>
        <begin position="1"/>
        <end position="37"/>
    </location>
</feature>
<dbReference type="SUPFAM" id="SSF47413">
    <property type="entry name" value="lambda repressor-like DNA-binding domains"/>
    <property type="match status" value="1"/>
</dbReference>
<dbReference type="EMBL" id="CAQL01000273">
    <property type="protein sequence ID" value="CCQ55017.1"/>
    <property type="molecule type" value="Genomic_DNA"/>
</dbReference>
<dbReference type="Gene3D" id="1.10.260.40">
    <property type="entry name" value="lambda repressor-like DNA-binding domains"/>
    <property type="match status" value="1"/>
</dbReference>
<dbReference type="PROSITE" id="PS50943">
    <property type="entry name" value="HTH_CROC1"/>
    <property type="match status" value="1"/>
</dbReference>
<comment type="caution">
    <text evidence="2">The sequence shown here is derived from an EMBL/GenBank/DDBJ whole genome shotgun (WGS) entry which is preliminary data.</text>
</comment>